<evidence type="ECO:0000259" key="8">
    <source>
        <dbReference type="SMART" id="SM00835"/>
    </source>
</evidence>
<name>A0ABQ8IA97_9ROSI</name>
<feature type="domain" description="Cupin type-1" evidence="8">
    <location>
        <begin position="48"/>
        <end position="233"/>
    </location>
</feature>
<evidence type="ECO:0000313" key="10">
    <source>
        <dbReference type="Proteomes" id="UP000827721"/>
    </source>
</evidence>
<dbReference type="PRINTS" id="PR00439">
    <property type="entry name" value="11SGLOBULIN"/>
</dbReference>
<evidence type="ECO:0000313" key="9">
    <source>
        <dbReference type="EMBL" id="KAH7573222.1"/>
    </source>
</evidence>
<dbReference type="CDD" id="cd02242">
    <property type="entry name" value="cupin_11S_legumin_N"/>
    <property type="match status" value="1"/>
</dbReference>
<dbReference type="Proteomes" id="UP000827721">
    <property type="component" value="Unassembled WGS sequence"/>
</dbReference>
<keyword evidence="4 6" id="KW-0708">Seed storage protein</keyword>
<dbReference type="InterPro" id="IPR050253">
    <property type="entry name" value="Seed_Storage-Functional"/>
</dbReference>
<feature type="region of interest" description="Disordered" evidence="7">
    <location>
        <begin position="178"/>
        <end position="211"/>
    </location>
</feature>
<evidence type="ECO:0000256" key="4">
    <source>
        <dbReference type="ARBA" id="ARBA00023129"/>
    </source>
</evidence>
<evidence type="ECO:0000256" key="2">
    <source>
        <dbReference type="ARBA" id="ARBA00022729"/>
    </source>
</evidence>
<sequence>MATYSSLLSFSLCLLILFHSCSAQISQVTSRSRQQQQRYQTQCNIQNLNALEPQQRVESEAGYTEFWDQYDEQLQCANVAVIRHTIQQKGLLVPSYTNSPQLIYGKSTSERRSQSEDQHQKVRQIREGDVIALPAGVAHWIYNRGQSNLVLVSLYDVGNAANQLDQLFRKFFLAGSPPQEFQGGSQSQSQRGRSQGRHQEQGRQQEQSGGNIFSGFNQELLAEALNIDTELVNRLQRNDPQRGIIVRVEKEFHVITPQRHEQEGREEEEEEREQQRGSYNGLEETFCSMKLRHNINKPSLADSYNPRAGRATSINAYVLPILNNLQLSIDKVSLYKNAIYAPHWNINAHSIVYITRGSGQIQIVSESGEAVLDEQVQEGQLFVVPQGFAVVKKAGDRGLEWIAFKTNEMAMTSQLAGRDSALTSIPVSVLENAFGISREEGSRLKNRRWEMTLFTPSQSSRGGRY</sequence>
<dbReference type="InterPro" id="IPR006044">
    <property type="entry name" value="11S_seedstore_pln"/>
</dbReference>
<keyword evidence="5 6" id="KW-1015">Disulfide bond</keyword>
<keyword evidence="2 6" id="KW-0732">Signal</keyword>
<comment type="subunit">
    <text evidence="6">Hexamer; each subunit is composed of an acidic and a basic chain derived from a single precursor and linked by a disulfide bond.</text>
</comment>
<dbReference type="EMBL" id="JAFEMO010000003">
    <property type="protein sequence ID" value="KAH7573222.1"/>
    <property type="molecule type" value="Genomic_DNA"/>
</dbReference>
<accession>A0ABQ8IA97</accession>
<keyword evidence="10" id="KW-1185">Reference proteome</keyword>
<keyword evidence="3 6" id="KW-0758">Storage protein</keyword>
<evidence type="ECO:0000256" key="7">
    <source>
        <dbReference type="SAM" id="MobiDB-lite"/>
    </source>
</evidence>
<dbReference type="InterPro" id="IPR011051">
    <property type="entry name" value="RmlC_Cupin_sf"/>
</dbReference>
<evidence type="ECO:0000256" key="6">
    <source>
        <dbReference type="RuleBase" id="RU003681"/>
    </source>
</evidence>
<feature type="region of interest" description="Disordered" evidence="7">
    <location>
        <begin position="256"/>
        <end position="278"/>
    </location>
</feature>
<evidence type="ECO:0000256" key="3">
    <source>
        <dbReference type="ARBA" id="ARBA00022761"/>
    </source>
</evidence>
<dbReference type="CDD" id="cd02243">
    <property type="entry name" value="cupin_11S_legumin_C"/>
    <property type="match status" value="1"/>
</dbReference>
<dbReference type="Gene3D" id="2.60.120.10">
    <property type="entry name" value="Jelly Rolls"/>
    <property type="match status" value="3"/>
</dbReference>
<dbReference type="PROSITE" id="PS00305">
    <property type="entry name" value="11S_SEED_STORAGE"/>
    <property type="match status" value="1"/>
</dbReference>
<proteinExistence type="inferred from homology"/>
<dbReference type="SMART" id="SM00835">
    <property type="entry name" value="Cupin_1"/>
    <property type="match status" value="2"/>
</dbReference>
<dbReference type="SUPFAM" id="SSF51182">
    <property type="entry name" value="RmlC-like cupins"/>
    <property type="match status" value="1"/>
</dbReference>
<dbReference type="InterPro" id="IPR014710">
    <property type="entry name" value="RmlC-like_jellyroll"/>
</dbReference>
<feature type="chain" id="PRO_5044998852" description="Cupin type-1 domain-containing protein" evidence="6">
    <location>
        <begin position="24"/>
        <end position="465"/>
    </location>
</feature>
<comment type="caution">
    <text evidence="9">The sequence shown here is derived from an EMBL/GenBank/DDBJ whole genome shotgun (WGS) entry which is preliminary data.</text>
</comment>
<dbReference type="PANTHER" id="PTHR31189:SF48">
    <property type="entry name" value="LEGUMIN B"/>
    <property type="match status" value="1"/>
</dbReference>
<feature type="domain" description="Cupin type-1" evidence="8">
    <location>
        <begin position="293"/>
        <end position="442"/>
    </location>
</feature>
<dbReference type="PANTHER" id="PTHR31189">
    <property type="entry name" value="OS03G0336100 PROTEIN-RELATED"/>
    <property type="match status" value="1"/>
</dbReference>
<dbReference type="Pfam" id="PF00190">
    <property type="entry name" value="Cupin_1"/>
    <property type="match status" value="2"/>
</dbReference>
<feature type="signal peptide" evidence="6">
    <location>
        <begin position="1"/>
        <end position="23"/>
    </location>
</feature>
<dbReference type="InterPro" id="IPR006045">
    <property type="entry name" value="Cupin_1"/>
</dbReference>
<feature type="compositionally biased region" description="Low complexity" evidence="7">
    <location>
        <begin position="179"/>
        <end position="193"/>
    </location>
</feature>
<organism evidence="9 10">
    <name type="scientific">Xanthoceras sorbifolium</name>
    <dbReference type="NCBI Taxonomy" id="99658"/>
    <lineage>
        <taxon>Eukaryota</taxon>
        <taxon>Viridiplantae</taxon>
        <taxon>Streptophyta</taxon>
        <taxon>Embryophyta</taxon>
        <taxon>Tracheophyta</taxon>
        <taxon>Spermatophyta</taxon>
        <taxon>Magnoliopsida</taxon>
        <taxon>eudicotyledons</taxon>
        <taxon>Gunneridae</taxon>
        <taxon>Pentapetalae</taxon>
        <taxon>rosids</taxon>
        <taxon>malvids</taxon>
        <taxon>Sapindales</taxon>
        <taxon>Sapindaceae</taxon>
        <taxon>Xanthoceroideae</taxon>
        <taxon>Xanthoceras</taxon>
    </lineage>
</organism>
<protein>
    <recommendedName>
        <fullName evidence="8">Cupin type-1 domain-containing protein</fullName>
    </recommendedName>
</protein>
<evidence type="ECO:0000256" key="5">
    <source>
        <dbReference type="ARBA" id="ARBA00023157"/>
    </source>
</evidence>
<evidence type="ECO:0000256" key="1">
    <source>
        <dbReference type="ARBA" id="ARBA00007178"/>
    </source>
</evidence>
<comment type="function">
    <text evidence="6">Seed storage protein.</text>
</comment>
<comment type="similarity">
    <text evidence="1 6">Belongs to the 11S seed storage protein (globulins) family.</text>
</comment>
<gene>
    <name evidence="9" type="ORF">JRO89_XS03G0094600</name>
</gene>
<reference evidence="9 10" key="1">
    <citation type="submission" date="2021-02" db="EMBL/GenBank/DDBJ databases">
        <title>Plant Genome Project.</title>
        <authorList>
            <person name="Zhang R.-G."/>
        </authorList>
    </citation>
    <scope>NUCLEOTIDE SEQUENCE [LARGE SCALE GENOMIC DNA]</scope>
    <source>
        <tissue evidence="9">Leaves</tissue>
    </source>
</reference>
<dbReference type="InterPro" id="IPR022379">
    <property type="entry name" value="11S_seedstore_CS"/>
</dbReference>